<evidence type="ECO:0000256" key="1">
    <source>
        <dbReference type="SAM" id="MobiDB-lite"/>
    </source>
</evidence>
<name>A0A9Q1FUA3_SYNKA</name>
<feature type="compositionally biased region" description="Basic and acidic residues" evidence="1">
    <location>
        <begin position="356"/>
        <end position="372"/>
    </location>
</feature>
<feature type="compositionally biased region" description="Low complexity" evidence="1">
    <location>
        <begin position="443"/>
        <end position="458"/>
    </location>
</feature>
<protein>
    <recommendedName>
        <fullName evidence="2">Paraneoplastic antigen Ma-like N-terminal domain-containing protein</fullName>
    </recommendedName>
</protein>
<reference evidence="3" key="1">
    <citation type="journal article" date="2023" name="Science">
        <title>Genome structures resolve the early diversification of teleost fishes.</title>
        <authorList>
            <person name="Parey E."/>
            <person name="Louis A."/>
            <person name="Montfort J."/>
            <person name="Bouchez O."/>
            <person name="Roques C."/>
            <person name="Iampietro C."/>
            <person name="Lluch J."/>
            <person name="Castinel A."/>
            <person name="Donnadieu C."/>
            <person name="Desvignes T."/>
            <person name="Floi Bucao C."/>
            <person name="Jouanno E."/>
            <person name="Wen M."/>
            <person name="Mejri S."/>
            <person name="Dirks R."/>
            <person name="Jansen H."/>
            <person name="Henkel C."/>
            <person name="Chen W.J."/>
            <person name="Zahm M."/>
            <person name="Cabau C."/>
            <person name="Klopp C."/>
            <person name="Thompson A.W."/>
            <person name="Robinson-Rechavi M."/>
            <person name="Braasch I."/>
            <person name="Lecointre G."/>
            <person name="Bobe J."/>
            <person name="Postlethwait J.H."/>
            <person name="Berthelot C."/>
            <person name="Roest Crollius H."/>
            <person name="Guiguen Y."/>
        </authorList>
    </citation>
    <scope>NUCLEOTIDE SEQUENCE</scope>
    <source>
        <strain evidence="3">WJC10195</strain>
    </source>
</reference>
<evidence type="ECO:0000259" key="2">
    <source>
        <dbReference type="Pfam" id="PF20846"/>
    </source>
</evidence>
<accession>A0A9Q1FUA3</accession>
<proteinExistence type="predicted"/>
<dbReference type="EMBL" id="JAINUF010000004">
    <property type="protein sequence ID" value="KAJ8366208.1"/>
    <property type="molecule type" value="Genomic_DNA"/>
</dbReference>
<organism evidence="3 4">
    <name type="scientific">Synaphobranchus kaupii</name>
    <name type="common">Kaup's arrowtooth eel</name>
    <dbReference type="NCBI Taxonomy" id="118154"/>
    <lineage>
        <taxon>Eukaryota</taxon>
        <taxon>Metazoa</taxon>
        <taxon>Chordata</taxon>
        <taxon>Craniata</taxon>
        <taxon>Vertebrata</taxon>
        <taxon>Euteleostomi</taxon>
        <taxon>Actinopterygii</taxon>
        <taxon>Neopterygii</taxon>
        <taxon>Teleostei</taxon>
        <taxon>Anguilliformes</taxon>
        <taxon>Synaphobranchidae</taxon>
        <taxon>Synaphobranchus</taxon>
    </lineage>
</organism>
<sequence>MERVDTSLATELRNWCRGEGVDPSHAVMTCVPEDAEVAVIEELMQTIKALGRVRVRAKMFYPKQDCLMVFCECTGNVESETIPPEVKPVCGNGIWKLVEPGDEMDRSESFEEKLSKLLEKEGKTMGDIQALGSGTSHATSPESIIRAVGELLEKNVKPSISGLAIWGLSETCYPYKGYVVVDMEFPKDMCGVQETIAVLALVCPDPRSPDQVPVIIGTNASLFKRLAELTLATYDFSVQYRPGKHNIDADLLSRNPHCKKTEGEWMDIPQPGIKALCKQVSINGGSVPKRPVTRGQTVQKQRRKELRENSPNEQGGVTTESEDEETYQHNHLDLDEVRRQVQEFSEQPENIITVEKESDVVNEDEHHSSHEDPELEEATLLEGAETEQRKTPCSKSTLQWTHTAANYSSASNATATQNAFLIREISCFTPNMWPINVDLSFQPPSSTSTSSPGSGSTSARSDHPVEWDERKWVVNESRLMALFRSCQRCGIPIEDIKVSKHASQIKVEWRCLNGHQDKWSSCPDTRGMAENNLLISSATLFTGTTYTEIVDWARLLNLQIPQKTQYYAIQSTYLIPVINFAYKENQQQLMTRLKHDQTAEKRLELCGDARCDSPGYSAKYSTYSFMHDLTKEIVHFELLQELTRRWKSLLHHICGVHRWEEDGVNYTCHHRSLTPDEQRRKKWLQPDSPAYKALSSVVLDKKLLLDLKQMANFKHTGALEVYHSAMLKYAPKRLHFNYNTMRARTQLTILDHNSNVGRPQAVTEAGTMRYSITFPKQTKDWVAKKLYVPTTQAFRKHLVELVLERRQDKTVKYKDPASKVQLPPRPGNIANVPKPPKAEVVARSRSRFQVNEEEND</sequence>
<feature type="region of interest" description="Disordered" evidence="1">
    <location>
        <begin position="812"/>
        <end position="856"/>
    </location>
</feature>
<comment type="caution">
    <text evidence="3">The sequence shown here is derived from an EMBL/GenBank/DDBJ whole genome shotgun (WGS) entry which is preliminary data.</text>
</comment>
<dbReference type="InterPro" id="IPR048271">
    <property type="entry name" value="PNMA_N"/>
</dbReference>
<feature type="region of interest" description="Disordered" evidence="1">
    <location>
        <begin position="443"/>
        <end position="465"/>
    </location>
</feature>
<evidence type="ECO:0000313" key="3">
    <source>
        <dbReference type="EMBL" id="KAJ8366208.1"/>
    </source>
</evidence>
<feature type="region of interest" description="Disordered" evidence="1">
    <location>
        <begin position="356"/>
        <end position="376"/>
    </location>
</feature>
<feature type="domain" description="Paraneoplastic antigen Ma-like N-terminal" evidence="2">
    <location>
        <begin position="12"/>
        <end position="98"/>
    </location>
</feature>
<dbReference type="Proteomes" id="UP001152622">
    <property type="component" value="Chromosome 4"/>
</dbReference>
<evidence type="ECO:0000313" key="4">
    <source>
        <dbReference type="Proteomes" id="UP001152622"/>
    </source>
</evidence>
<dbReference type="OrthoDB" id="5982876at2759"/>
<dbReference type="AlphaFoldDB" id="A0A9Q1FUA3"/>
<keyword evidence="4" id="KW-1185">Reference proteome</keyword>
<gene>
    <name evidence="3" type="ORF">SKAU_G00150390</name>
</gene>
<dbReference type="Pfam" id="PF20846">
    <property type="entry name" value="PNMA_N"/>
    <property type="match status" value="1"/>
</dbReference>
<feature type="region of interest" description="Disordered" evidence="1">
    <location>
        <begin position="284"/>
        <end position="327"/>
    </location>
</feature>
<dbReference type="PANTHER" id="PTHR31751:SF42">
    <property type="entry name" value="PROTEIN CBG10204"/>
    <property type="match status" value="1"/>
</dbReference>
<dbReference type="PANTHER" id="PTHR31751">
    <property type="entry name" value="SI:CH211-108C17.2-RELATED-RELATED"/>
    <property type="match status" value="1"/>
</dbReference>